<proteinExistence type="predicted"/>
<dbReference type="EMBL" id="JBHTKA010000001">
    <property type="protein sequence ID" value="MFD0999258.1"/>
    <property type="molecule type" value="Genomic_DNA"/>
</dbReference>
<reference evidence="3" key="1">
    <citation type="journal article" date="2019" name="Int. J. Syst. Evol. Microbiol.">
        <title>The Global Catalogue of Microorganisms (GCM) 10K type strain sequencing project: providing services to taxonomists for standard genome sequencing and annotation.</title>
        <authorList>
            <consortium name="The Broad Institute Genomics Platform"/>
            <consortium name="The Broad Institute Genome Sequencing Center for Infectious Disease"/>
            <person name="Wu L."/>
            <person name="Ma J."/>
        </authorList>
    </citation>
    <scope>NUCLEOTIDE SEQUENCE [LARGE SCALE GENOMIC DNA]</scope>
    <source>
        <strain evidence="3">CCUG 58938</strain>
    </source>
</reference>
<dbReference type="CDD" id="cd00158">
    <property type="entry name" value="RHOD"/>
    <property type="match status" value="1"/>
</dbReference>
<dbReference type="RefSeq" id="WP_377577378.1">
    <property type="nucleotide sequence ID" value="NZ_JBHTKA010000001.1"/>
</dbReference>
<accession>A0ABW3JZ58</accession>
<feature type="domain" description="Rhodanese" evidence="1">
    <location>
        <begin position="21"/>
        <end position="102"/>
    </location>
</feature>
<protein>
    <submittedName>
        <fullName evidence="2">Rhodanese-like domain-containing protein</fullName>
    </submittedName>
</protein>
<evidence type="ECO:0000259" key="1">
    <source>
        <dbReference type="PROSITE" id="PS50206"/>
    </source>
</evidence>
<dbReference type="PROSITE" id="PS50206">
    <property type="entry name" value="RHODANESE_3"/>
    <property type="match status" value="1"/>
</dbReference>
<dbReference type="InterPro" id="IPR036873">
    <property type="entry name" value="Rhodanese-like_dom_sf"/>
</dbReference>
<dbReference type="Pfam" id="PF00581">
    <property type="entry name" value="Rhodanese"/>
    <property type="match status" value="1"/>
</dbReference>
<gene>
    <name evidence="2" type="ORF">ACFQ21_08070</name>
</gene>
<keyword evidence="3" id="KW-1185">Reference proteome</keyword>
<dbReference type="Proteomes" id="UP001597112">
    <property type="component" value="Unassembled WGS sequence"/>
</dbReference>
<comment type="caution">
    <text evidence="2">The sequence shown here is derived from an EMBL/GenBank/DDBJ whole genome shotgun (WGS) entry which is preliminary data.</text>
</comment>
<sequence>MIKLIKRIFSMEPAFDYKQQLKQGAVIIDVRTKQEYTSGHIAHAINIPVNELADNLHRLPGKDVCIITCCASGMRSGKAAGILKTHGYTNVHNGGGWNQLQNKL</sequence>
<dbReference type="SUPFAM" id="SSF52821">
    <property type="entry name" value="Rhodanese/Cell cycle control phosphatase"/>
    <property type="match status" value="1"/>
</dbReference>
<dbReference type="PANTHER" id="PTHR43031">
    <property type="entry name" value="FAD-DEPENDENT OXIDOREDUCTASE"/>
    <property type="match status" value="1"/>
</dbReference>
<evidence type="ECO:0000313" key="2">
    <source>
        <dbReference type="EMBL" id="MFD0999258.1"/>
    </source>
</evidence>
<dbReference type="SMART" id="SM00450">
    <property type="entry name" value="RHOD"/>
    <property type="match status" value="1"/>
</dbReference>
<dbReference type="InterPro" id="IPR001763">
    <property type="entry name" value="Rhodanese-like_dom"/>
</dbReference>
<dbReference type="Gene3D" id="3.40.250.10">
    <property type="entry name" value="Rhodanese-like domain"/>
    <property type="match status" value="1"/>
</dbReference>
<dbReference type="InterPro" id="IPR050229">
    <property type="entry name" value="GlpE_sulfurtransferase"/>
</dbReference>
<organism evidence="2 3">
    <name type="scientific">Ohtaekwangia kribbensis</name>
    <dbReference type="NCBI Taxonomy" id="688913"/>
    <lineage>
        <taxon>Bacteria</taxon>
        <taxon>Pseudomonadati</taxon>
        <taxon>Bacteroidota</taxon>
        <taxon>Cytophagia</taxon>
        <taxon>Cytophagales</taxon>
        <taxon>Fulvivirgaceae</taxon>
        <taxon>Ohtaekwangia</taxon>
    </lineage>
</organism>
<dbReference type="PANTHER" id="PTHR43031:SF1">
    <property type="entry name" value="PYRIDINE NUCLEOTIDE-DISULPHIDE OXIDOREDUCTASE"/>
    <property type="match status" value="1"/>
</dbReference>
<evidence type="ECO:0000313" key="3">
    <source>
        <dbReference type="Proteomes" id="UP001597112"/>
    </source>
</evidence>
<name>A0ABW3JZ58_9BACT</name>